<dbReference type="SMART" id="SM00355">
    <property type="entry name" value="ZnF_C2H2"/>
    <property type="match status" value="3"/>
</dbReference>
<dbReference type="InterPro" id="IPR000210">
    <property type="entry name" value="BTB/POZ_dom"/>
</dbReference>
<evidence type="ECO:0000256" key="1">
    <source>
        <dbReference type="ARBA" id="ARBA00004123"/>
    </source>
</evidence>
<keyword evidence="5" id="KW-0862">Zinc</keyword>
<feature type="compositionally biased region" description="Gly residues" evidence="7">
    <location>
        <begin position="457"/>
        <end position="466"/>
    </location>
</feature>
<feature type="compositionally biased region" description="Low complexity" evidence="7">
    <location>
        <begin position="173"/>
        <end position="192"/>
    </location>
</feature>
<evidence type="ECO:0000256" key="4">
    <source>
        <dbReference type="ARBA" id="ARBA00022771"/>
    </source>
</evidence>
<dbReference type="PANTHER" id="PTHR46105:SF28">
    <property type="entry name" value="ZINC FINGER PROTEIN 37-LIKE"/>
    <property type="match status" value="1"/>
</dbReference>
<sequence length="525" mass="56473">MMAPSDNYNLRWSSHFEETFGCFEALRLNQNFVDVILACGGSHLSAHRLVLSACSSYFEKLLREVDHINYPVLIFEDTSVELLTFALNFMYRGEVEVPSAKLPEFIRLAETLEIRGLQWGTQHGNTLPYTHTLPYPHELSTPVKLTMDTSTTGLVSTATGTPQHRHSIGAVTSEGGPPAPSGATAVGSASSSPQPPVYAEVSSASNPNPVDLIQPQVLSPWNTSTPVPTSNPHTMQFFRFQQAPPVSHAAAVISTGVSAPPVVGEILHAKSEVGTPDGGLNTESSPDIKNGPEFLTASTQHDGEAATHRAARSAPVPAPLPPTSPGGESSQDNDRDPPNLRRGGGCKKLWTEELREGRRLYNCKQCPYWSEDLRPMKRHINSTHQPDAHERPYACVTCCERPFVCRVCNKSFSQVGHLQVHSRIHTGERPFSCSICSKAFIQLTHLNNHIRSHTRKGGGNSGGATGNGSNTTGANSTSPPSSSRSVSPPGGATPIPLPQATVALLSPVAQPAFSLHMTSQAHFNS</sequence>
<dbReference type="Gene3D" id="3.30.710.10">
    <property type="entry name" value="Potassium Channel Kv1.1, Chain A"/>
    <property type="match status" value="1"/>
</dbReference>
<keyword evidence="2" id="KW-0479">Metal-binding</keyword>
<proteinExistence type="predicted"/>
<dbReference type="CDD" id="cd18315">
    <property type="entry name" value="BTB_POZ_BAB-like"/>
    <property type="match status" value="1"/>
</dbReference>
<dbReference type="GO" id="GO:0000978">
    <property type="term" value="F:RNA polymerase II cis-regulatory region sequence-specific DNA binding"/>
    <property type="evidence" value="ECO:0007669"/>
    <property type="project" value="TreeGrafter"/>
</dbReference>
<name>A0A7R8W4H5_9CRUS</name>
<dbReference type="InterPro" id="IPR036236">
    <property type="entry name" value="Znf_C2H2_sf"/>
</dbReference>
<keyword evidence="6" id="KW-0539">Nucleus</keyword>
<dbReference type="SUPFAM" id="SSF54695">
    <property type="entry name" value="POZ domain"/>
    <property type="match status" value="1"/>
</dbReference>
<accession>A0A7R8W4H5</accession>
<dbReference type="FunFam" id="3.30.160.60:FF:000290">
    <property type="entry name" value="Zinc finger protein 697 isoform X1"/>
    <property type="match status" value="1"/>
</dbReference>
<evidence type="ECO:0000256" key="5">
    <source>
        <dbReference type="ARBA" id="ARBA00022833"/>
    </source>
</evidence>
<dbReference type="PROSITE" id="PS50097">
    <property type="entry name" value="BTB"/>
    <property type="match status" value="1"/>
</dbReference>
<feature type="compositionally biased region" description="Low complexity" evidence="7">
    <location>
        <begin position="467"/>
        <end position="492"/>
    </location>
</feature>
<feature type="region of interest" description="Disordered" evidence="7">
    <location>
        <begin position="271"/>
        <end position="345"/>
    </location>
</feature>
<evidence type="ECO:0000256" key="3">
    <source>
        <dbReference type="ARBA" id="ARBA00022737"/>
    </source>
</evidence>
<dbReference type="GO" id="GO:0005634">
    <property type="term" value="C:nucleus"/>
    <property type="evidence" value="ECO:0007669"/>
    <property type="project" value="UniProtKB-SubCell"/>
</dbReference>
<dbReference type="InterPro" id="IPR013087">
    <property type="entry name" value="Znf_C2H2_type"/>
</dbReference>
<keyword evidence="3" id="KW-0677">Repeat</keyword>
<organism evidence="8">
    <name type="scientific">Cyprideis torosa</name>
    <dbReference type="NCBI Taxonomy" id="163714"/>
    <lineage>
        <taxon>Eukaryota</taxon>
        <taxon>Metazoa</taxon>
        <taxon>Ecdysozoa</taxon>
        <taxon>Arthropoda</taxon>
        <taxon>Crustacea</taxon>
        <taxon>Oligostraca</taxon>
        <taxon>Ostracoda</taxon>
        <taxon>Podocopa</taxon>
        <taxon>Podocopida</taxon>
        <taxon>Cytherocopina</taxon>
        <taxon>Cytheroidea</taxon>
        <taxon>Cytherideidae</taxon>
        <taxon>Cyprideis</taxon>
    </lineage>
</organism>
<feature type="region of interest" description="Disordered" evidence="7">
    <location>
        <begin position="170"/>
        <end position="206"/>
    </location>
</feature>
<dbReference type="Pfam" id="PF00096">
    <property type="entry name" value="zf-C2H2"/>
    <property type="match status" value="2"/>
</dbReference>
<evidence type="ECO:0000313" key="8">
    <source>
        <dbReference type="EMBL" id="CAD7222535.1"/>
    </source>
</evidence>
<keyword evidence="4" id="KW-0863">Zinc-finger</keyword>
<evidence type="ECO:0000256" key="6">
    <source>
        <dbReference type="ARBA" id="ARBA00023242"/>
    </source>
</evidence>
<protein>
    <submittedName>
        <fullName evidence="8">Uncharacterized protein</fullName>
    </submittedName>
</protein>
<dbReference type="AlphaFoldDB" id="A0A7R8W4H5"/>
<dbReference type="EMBL" id="OB660070">
    <property type="protein sequence ID" value="CAD7222535.1"/>
    <property type="molecule type" value="Genomic_DNA"/>
</dbReference>
<feature type="region of interest" description="Disordered" evidence="7">
    <location>
        <begin position="451"/>
        <end position="497"/>
    </location>
</feature>
<dbReference type="Gene3D" id="3.30.160.60">
    <property type="entry name" value="Classic Zinc Finger"/>
    <property type="match status" value="3"/>
</dbReference>
<dbReference type="InterPro" id="IPR011333">
    <property type="entry name" value="SKP1/BTB/POZ_sf"/>
</dbReference>
<dbReference type="OrthoDB" id="10261408at2759"/>
<dbReference type="GO" id="GO:0000981">
    <property type="term" value="F:DNA-binding transcription factor activity, RNA polymerase II-specific"/>
    <property type="evidence" value="ECO:0007669"/>
    <property type="project" value="TreeGrafter"/>
</dbReference>
<dbReference type="PANTHER" id="PTHR46105">
    <property type="entry name" value="AGAP004733-PA"/>
    <property type="match status" value="1"/>
</dbReference>
<dbReference type="PROSITE" id="PS00028">
    <property type="entry name" value="ZINC_FINGER_C2H2_1"/>
    <property type="match status" value="2"/>
</dbReference>
<gene>
    <name evidence="8" type="ORF">CTOB1V02_LOCUS537</name>
</gene>
<dbReference type="PROSITE" id="PS50157">
    <property type="entry name" value="ZINC_FINGER_C2H2_2"/>
    <property type="match status" value="2"/>
</dbReference>
<evidence type="ECO:0000256" key="7">
    <source>
        <dbReference type="SAM" id="MobiDB-lite"/>
    </source>
</evidence>
<dbReference type="SMART" id="SM00225">
    <property type="entry name" value="BTB"/>
    <property type="match status" value="1"/>
</dbReference>
<dbReference type="GO" id="GO:0008270">
    <property type="term" value="F:zinc ion binding"/>
    <property type="evidence" value="ECO:0007669"/>
    <property type="project" value="UniProtKB-KW"/>
</dbReference>
<comment type="subcellular location">
    <subcellularLocation>
        <location evidence="1">Nucleus</location>
    </subcellularLocation>
</comment>
<reference evidence="8" key="1">
    <citation type="submission" date="2020-11" db="EMBL/GenBank/DDBJ databases">
        <authorList>
            <person name="Tran Van P."/>
        </authorList>
    </citation>
    <scope>NUCLEOTIDE SEQUENCE</scope>
</reference>
<evidence type="ECO:0000256" key="2">
    <source>
        <dbReference type="ARBA" id="ARBA00022723"/>
    </source>
</evidence>
<dbReference type="FunFam" id="3.30.160.60:FF:000512">
    <property type="entry name" value="zinc finger protein 197 isoform X1"/>
    <property type="match status" value="1"/>
</dbReference>
<dbReference type="InterPro" id="IPR050457">
    <property type="entry name" value="ZnFinger_BTB_dom_contain"/>
</dbReference>
<dbReference type="Pfam" id="PF00651">
    <property type="entry name" value="BTB"/>
    <property type="match status" value="1"/>
</dbReference>
<dbReference type="SUPFAM" id="SSF57667">
    <property type="entry name" value="beta-beta-alpha zinc fingers"/>
    <property type="match status" value="1"/>
</dbReference>